<feature type="domain" description="FUZ/MON1/HPS1 third Longin" evidence="1">
    <location>
        <begin position="72"/>
        <end position="192"/>
    </location>
</feature>
<dbReference type="PANTHER" id="PTHR13559:SF1">
    <property type="entry name" value="PROTEIN FUZZY HOMOLOG"/>
    <property type="match status" value="1"/>
</dbReference>
<evidence type="ECO:0000313" key="3">
    <source>
        <dbReference type="RefSeq" id="XP_036359044.1"/>
    </source>
</evidence>
<dbReference type="InterPro" id="IPR026069">
    <property type="entry name" value="Fuzzy"/>
</dbReference>
<dbReference type="RefSeq" id="XP_036359044.1">
    <property type="nucleotide sequence ID" value="XM_036503151.1"/>
</dbReference>
<evidence type="ECO:0000259" key="1">
    <source>
        <dbReference type="Pfam" id="PF19038"/>
    </source>
</evidence>
<organism evidence="2 3">
    <name type="scientific">Octopus sinensis</name>
    <name type="common">East Asian common octopus</name>
    <dbReference type="NCBI Taxonomy" id="2607531"/>
    <lineage>
        <taxon>Eukaryota</taxon>
        <taxon>Metazoa</taxon>
        <taxon>Spiralia</taxon>
        <taxon>Lophotrochozoa</taxon>
        <taxon>Mollusca</taxon>
        <taxon>Cephalopoda</taxon>
        <taxon>Coleoidea</taxon>
        <taxon>Octopodiformes</taxon>
        <taxon>Octopoda</taxon>
        <taxon>Incirrata</taxon>
        <taxon>Octopodidae</taxon>
        <taxon>Octopus</taxon>
    </lineage>
</organism>
<proteinExistence type="predicted"/>
<reference evidence="3" key="1">
    <citation type="submission" date="2025-08" db="UniProtKB">
        <authorList>
            <consortium name="RefSeq"/>
        </authorList>
    </citation>
    <scope>IDENTIFICATION</scope>
</reference>
<keyword evidence="2" id="KW-1185">Reference proteome</keyword>
<dbReference type="GO" id="GO:0016192">
    <property type="term" value="P:vesicle-mediated transport"/>
    <property type="evidence" value="ECO:0007669"/>
    <property type="project" value="InterPro"/>
</dbReference>
<dbReference type="Pfam" id="PF19038">
    <property type="entry name" value="Fuz_longin_3"/>
    <property type="match status" value="1"/>
</dbReference>
<protein>
    <submittedName>
        <fullName evidence="3">Protein fuzzy homolog</fullName>
    </submittedName>
</protein>
<dbReference type="InterPro" id="IPR043970">
    <property type="entry name" value="FUZ/MON1/HPS1_longin_3"/>
</dbReference>
<dbReference type="Proteomes" id="UP000515154">
    <property type="component" value="Linkage group LG5"/>
</dbReference>
<gene>
    <name evidence="3" type="primary">LOC115212273</name>
</gene>
<evidence type="ECO:0000313" key="2">
    <source>
        <dbReference type="Proteomes" id="UP000515154"/>
    </source>
</evidence>
<sequence length="196" mass="22416">MSVAFIIDVPYRLLIFNLIKDVEVCLLCGSSPTLGKLEKEITRFWKPALDTLKSVRQVFPRNFQITSSIDPNILGFLLLNNETHRCLSTVSLVPEDSQDKPTLSRKERIEILRSFYHQIIGSFFASTVDQSNTDPSKLSHSATETYITTDTHKCYAIQSLPYQFFVLYNNDIPTYAMRNVTQKTLSILTKDKSIQI</sequence>
<dbReference type="AlphaFoldDB" id="A0A7E6EUL7"/>
<dbReference type="KEGG" id="osn:115212273"/>
<dbReference type="GO" id="GO:1905515">
    <property type="term" value="P:non-motile cilium assembly"/>
    <property type="evidence" value="ECO:0007669"/>
    <property type="project" value="TreeGrafter"/>
</dbReference>
<dbReference type="PANTHER" id="PTHR13559">
    <property type="entry name" value="INTRACELLULAR TRAFFIC PROTEIN-RELATED"/>
    <property type="match status" value="1"/>
</dbReference>
<name>A0A7E6EUL7_9MOLL</name>
<accession>A0A7E6EUL7</accession>